<sequence length="122" mass="12680">MAISHQCRHERAEPATYSSTMSELRVVCAYLCGMRHGDEAEPGAAGEGSATPGEARARGGRGASGRSTCRRACGAHVALSVRRARSPAPSSILPRTASGTVASTALLKVAFTVSRLQQRLSA</sequence>
<name>A0A9N8PWX8_CHRIL</name>
<organism evidence="2 3">
    <name type="scientific">Chrysodeixis includens</name>
    <name type="common">Soybean looper</name>
    <name type="synonym">Pseudoplusia includens</name>
    <dbReference type="NCBI Taxonomy" id="689277"/>
    <lineage>
        <taxon>Eukaryota</taxon>
        <taxon>Metazoa</taxon>
        <taxon>Ecdysozoa</taxon>
        <taxon>Arthropoda</taxon>
        <taxon>Hexapoda</taxon>
        <taxon>Insecta</taxon>
        <taxon>Pterygota</taxon>
        <taxon>Neoptera</taxon>
        <taxon>Endopterygota</taxon>
        <taxon>Lepidoptera</taxon>
        <taxon>Glossata</taxon>
        <taxon>Ditrysia</taxon>
        <taxon>Noctuoidea</taxon>
        <taxon>Noctuidae</taxon>
        <taxon>Plusiinae</taxon>
        <taxon>Chrysodeixis</taxon>
    </lineage>
</organism>
<proteinExistence type="predicted"/>
<evidence type="ECO:0000256" key="1">
    <source>
        <dbReference type="SAM" id="MobiDB-lite"/>
    </source>
</evidence>
<feature type="region of interest" description="Disordered" evidence="1">
    <location>
        <begin position="40"/>
        <end position="68"/>
    </location>
</feature>
<evidence type="ECO:0000313" key="3">
    <source>
        <dbReference type="Proteomes" id="UP001154114"/>
    </source>
</evidence>
<accession>A0A9N8PWX8</accession>
<evidence type="ECO:0000313" key="2">
    <source>
        <dbReference type="EMBL" id="CAD0194394.1"/>
    </source>
</evidence>
<dbReference type="Proteomes" id="UP001154114">
    <property type="component" value="Chromosome 1"/>
</dbReference>
<feature type="compositionally biased region" description="Low complexity" evidence="1">
    <location>
        <begin position="42"/>
        <end position="54"/>
    </location>
</feature>
<reference evidence="2" key="1">
    <citation type="submission" date="2021-12" db="EMBL/GenBank/DDBJ databases">
        <authorList>
            <person name="King R."/>
        </authorList>
    </citation>
    <scope>NUCLEOTIDE SEQUENCE</scope>
</reference>
<gene>
    <name evidence="2" type="ORF">CINC_LOCUS682</name>
</gene>
<dbReference type="EMBL" id="LR824004">
    <property type="protein sequence ID" value="CAD0194394.1"/>
    <property type="molecule type" value="Genomic_DNA"/>
</dbReference>
<dbReference type="AlphaFoldDB" id="A0A9N8PWX8"/>
<protein>
    <submittedName>
        <fullName evidence="2">Uncharacterized protein</fullName>
    </submittedName>
</protein>
<keyword evidence="3" id="KW-1185">Reference proteome</keyword>